<evidence type="ECO:0000259" key="4">
    <source>
        <dbReference type="PROSITE" id="PS50042"/>
    </source>
</evidence>
<dbReference type="InterPro" id="IPR050397">
    <property type="entry name" value="Env_Response_Regulators"/>
</dbReference>
<evidence type="ECO:0000313" key="6">
    <source>
        <dbReference type="EMBL" id="MBD8048437.1"/>
    </source>
</evidence>
<sequence>MEKVILKDIEKLENFERLDKDILIEICEVSYKTNFHKGHQLFMERDMIDSIYIVLSGKVSLYKISEEGQKRVIFILGEGSIINDVIIDNGSSSVNCEIFEDSDIMIINKDELLKLMEKYFSLTKVVIESMTKKIRRTYRQLKNTVPLKIEKKLAAKLWKLSKDYGIEGEKGTVIDMTITVTYLASMFGCSRETMSRAIKVLEDKNLIAIKNKKITVINRENLAKYFKGM</sequence>
<accession>A0ABR8YVY4</accession>
<evidence type="ECO:0000256" key="3">
    <source>
        <dbReference type="ARBA" id="ARBA00023163"/>
    </source>
</evidence>
<dbReference type="InterPro" id="IPR012318">
    <property type="entry name" value="HTH_CRP"/>
</dbReference>
<gene>
    <name evidence="6" type="ORF">H9637_15570</name>
</gene>
<keyword evidence="2" id="KW-0238">DNA-binding</keyword>
<proteinExistence type="predicted"/>
<feature type="domain" description="Cyclic nucleotide-binding" evidence="4">
    <location>
        <begin position="14"/>
        <end position="133"/>
    </location>
</feature>
<dbReference type="EMBL" id="JACSQB010000140">
    <property type="protein sequence ID" value="MBD8048437.1"/>
    <property type="molecule type" value="Genomic_DNA"/>
</dbReference>
<evidence type="ECO:0000313" key="7">
    <source>
        <dbReference type="Proteomes" id="UP000627166"/>
    </source>
</evidence>
<dbReference type="InterPro" id="IPR018490">
    <property type="entry name" value="cNMP-bd_dom_sf"/>
</dbReference>
<dbReference type="SMART" id="SM00419">
    <property type="entry name" value="HTH_CRP"/>
    <property type="match status" value="1"/>
</dbReference>
<evidence type="ECO:0000259" key="5">
    <source>
        <dbReference type="PROSITE" id="PS51063"/>
    </source>
</evidence>
<dbReference type="Pfam" id="PF13545">
    <property type="entry name" value="HTH_Crp_2"/>
    <property type="match status" value="1"/>
</dbReference>
<dbReference type="SUPFAM" id="SSF51206">
    <property type="entry name" value="cAMP-binding domain-like"/>
    <property type="match status" value="1"/>
</dbReference>
<dbReference type="PROSITE" id="PS51063">
    <property type="entry name" value="HTH_CRP_2"/>
    <property type="match status" value="1"/>
</dbReference>
<dbReference type="InterPro" id="IPR036390">
    <property type="entry name" value="WH_DNA-bd_sf"/>
</dbReference>
<protein>
    <submittedName>
        <fullName evidence="6">Crp/Fnr family transcriptional regulator</fullName>
    </submittedName>
</protein>
<dbReference type="Pfam" id="PF00027">
    <property type="entry name" value="cNMP_binding"/>
    <property type="match status" value="1"/>
</dbReference>
<dbReference type="Gene3D" id="2.60.120.10">
    <property type="entry name" value="Jelly Rolls"/>
    <property type="match status" value="1"/>
</dbReference>
<dbReference type="InterPro" id="IPR036388">
    <property type="entry name" value="WH-like_DNA-bd_sf"/>
</dbReference>
<organism evidence="6 7">
    <name type="scientific">Clostridium faecium</name>
    <dbReference type="NCBI Taxonomy" id="2762223"/>
    <lineage>
        <taxon>Bacteria</taxon>
        <taxon>Bacillati</taxon>
        <taxon>Bacillota</taxon>
        <taxon>Clostridia</taxon>
        <taxon>Eubacteriales</taxon>
        <taxon>Clostridiaceae</taxon>
        <taxon>Clostridium</taxon>
    </lineage>
</organism>
<reference evidence="6 7" key="1">
    <citation type="submission" date="2020-08" db="EMBL/GenBank/DDBJ databases">
        <title>A Genomic Blueprint of the Chicken Gut Microbiome.</title>
        <authorList>
            <person name="Gilroy R."/>
            <person name="Ravi A."/>
            <person name="Getino M."/>
            <person name="Pursley I."/>
            <person name="Horton D.L."/>
            <person name="Alikhan N.-F."/>
            <person name="Baker D."/>
            <person name="Gharbi K."/>
            <person name="Hall N."/>
            <person name="Watson M."/>
            <person name="Adriaenssens E.M."/>
            <person name="Foster-Nyarko E."/>
            <person name="Jarju S."/>
            <person name="Secka A."/>
            <person name="Antonio M."/>
            <person name="Oren A."/>
            <person name="Chaudhuri R."/>
            <person name="La Ragione R.M."/>
            <person name="Hildebrand F."/>
            <person name="Pallen M.J."/>
        </authorList>
    </citation>
    <scope>NUCLEOTIDE SEQUENCE [LARGE SCALE GENOMIC DNA]</scope>
    <source>
        <strain evidence="6 7">N37</strain>
    </source>
</reference>
<dbReference type="SUPFAM" id="SSF46785">
    <property type="entry name" value="Winged helix' DNA-binding domain"/>
    <property type="match status" value="1"/>
</dbReference>
<keyword evidence="3" id="KW-0804">Transcription</keyword>
<dbReference type="Proteomes" id="UP000627166">
    <property type="component" value="Unassembled WGS sequence"/>
</dbReference>
<dbReference type="PANTHER" id="PTHR24567:SF74">
    <property type="entry name" value="HTH-TYPE TRANSCRIPTIONAL REGULATOR ARCR"/>
    <property type="match status" value="1"/>
</dbReference>
<dbReference type="InterPro" id="IPR014710">
    <property type="entry name" value="RmlC-like_jellyroll"/>
</dbReference>
<feature type="domain" description="HTH crp-type" evidence="5">
    <location>
        <begin position="147"/>
        <end position="220"/>
    </location>
</feature>
<keyword evidence="7" id="KW-1185">Reference proteome</keyword>
<evidence type="ECO:0000256" key="1">
    <source>
        <dbReference type="ARBA" id="ARBA00023015"/>
    </source>
</evidence>
<dbReference type="SMART" id="SM00100">
    <property type="entry name" value="cNMP"/>
    <property type="match status" value="1"/>
</dbReference>
<dbReference type="PROSITE" id="PS50042">
    <property type="entry name" value="CNMP_BINDING_3"/>
    <property type="match status" value="1"/>
</dbReference>
<dbReference type="InterPro" id="IPR000595">
    <property type="entry name" value="cNMP-bd_dom"/>
</dbReference>
<dbReference type="Gene3D" id="1.10.10.10">
    <property type="entry name" value="Winged helix-like DNA-binding domain superfamily/Winged helix DNA-binding domain"/>
    <property type="match status" value="1"/>
</dbReference>
<name>A0ABR8YVY4_9CLOT</name>
<keyword evidence="1" id="KW-0805">Transcription regulation</keyword>
<dbReference type="PANTHER" id="PTHR24567">
    <property type="entry name" value="CRP FAMILY TRANSCRIPTIONAL REGULATORY PROTEIN"/>
    <property type="match status" value="1"/>
</dbReference>
<dbReference type="CDD" id="cd00038">
    <property type="entry name" value="CAP_ED"/>
    <property type="match status" value="1"/>
</dbReference>
<comment type="caution">
    <text evidence="6">The sequence shown here is derived from an EMBL/GenBank/DDBJ whole genome shotgun (WGS) entry which is preliminary data.</text>
</comment>
<evidence type="ECO:0000256" key="2">
    <source>
        <dbReference type="ARBA" id="ARBA00023125"/>
    </source>
</evidence>
<dbReference type="RefSeq" id="WP_191741388.1">
    <property type="nucleotide sequence ID" value="NZ_JACSQB010000140.1"/>
</dbReference>